<accession>A0A8X6Y0A6</accession>
<keyword evidence="3" id="KW-1185">Reference proteome</keyword>
<comment type="caution">
    <text evidence="2">The sequence shown here is derived from an EMBL/GenBank/DDBJ whole genome shotgun (WGS) entry which is preliminary data.</text>
</comment>
<evidence type="ECO:0000313" key="3">
    <source>
        <dbReference type="Proteomes" id="UP000886998"/>
    </source>
</evidence>
<evidence type="ECO:0000313" key="2">
    <source>
        <dbReference type="EMBL" id="GFY62937.1"/>
    </source>
</evidence>
<dbReference type="AlphaFoldDB" id="A0A8X6Y0A6"/>
<feature type="transmembrane region" description="Helical" evidence="1">
    <location>
        <begin position="70"/>
        <end position="92"/>
    </location>
</feature>
<protein>
    <submittedName>
        <fullName evidence="2">Uncharacterized protein</fullName>
    </submittedName>
</protein>
<name>A0A8X6Y0A6_9ARAC</name>
<dbReference type="Proteomes" id="UP000886998">
    <property type="component" value="Unassembled WGS sequence"/>
</dbReference>
<evidence type="ECO:0000256" key="1">
    <source>
        <dbReference type="SAM" id="Phobius"/>
    </source>
</evidence>
<reference evidence="2" key="1">
    <citation type="submission" date="2020-08" db="EMBL/GenBank/DDBJ databases">
        <title>Multicomponent nature underlies the extraordinary mechanical properties of spider dragline silk.</title>
        <authorList>
            <person name="Kono N."/>
            <person name="Nakamura H."/>
            <person name="Mori M."/>
            <person name="Yoshida Y."/>
            <person name="Ohtoshi R."/>
            <person name="Malay A.D."/>
            <person name="Moran D.A.P."/>
            <person name="Tomita M."/>
            <person name="Numata K."/>
            <person name="Arakawa K."/>
        </authorList>
    </citation>
    <scope>NUCLEOTIDE SEQUENCE</scope>
</reference>
<sequence>MRCKLLRNLSRKDNSNALIVFAIAKNIHQYIENAITFVSFLAYVLTSGKIIQAISLIVTDYMSDEESIKIMHWYIVPIWTVTWFVVLTMCGTQAKKNESCIKTMSQ</sequence>
<keyword evidence="1" id="KW-1133">Transmembrane helix</keyword>
<gene>
    <name evidence="2" type="ORF">TNIN_335741</name>
</gene>
<feature type="transmembrane region" description="Helical" evidence="1">
    <location>
        <begin position="34"/>
        <end position="58"/>
    </location>
</feature>
<keyword evidence="1" id="KW-0812">Transmembrane</keyword>
<dbReference type="OrthoDB" id="10488989at2759"/>
<dbReference type="EMBL" id="BMAV01014500">
    <property type="protein sequence ID" value="GFY62937.1"/>
    <property type="molecule type" value="Genomic_DNA"/>
</dbReference>
<proteinExistence type="predicted"/>
<keyword evidence="1" id="KW-0472">Membrane</keyword>
<organism evidence="2 3">
    <name type="scientific">Trichonephila inaurata madagascariensis</name>
    <dbReference type="NCBI Taxonomy" id="2747483"/>
    <lineage>
        <taxon>Eukaryota</taxon>
        <taxon>Metazoa</taxon>
        <taxon>Ecdysozoa</taxon>
        <taxon>Arthropoda</taxon>
        <taxon>Chelicerata</taxon>
        <taxon>Arachnida</taxon>
        <taxon>Araneae</taxon>
        <taxon>Araneomorphae</taxon>
        <taxon>Entelegynae</taxon>
        <taxon>Araneoidea</taxon>
        <taxon>Nephilidae</taxon>
        <taxon>Trichonephila</taxon>
        <taxon>Trichonephila inaurata</taxon>
    </lineage>
</organism>